<organism evidence="2 3">
    <name type="scientific">Roseimicrobium gellanilyticum</name>
    <dbReference type="NCBI Taxonomy" id="748857"/>
    <lineage>
        <taxon>Bacteria</taxon>
        <taxon>Pseudomonadati</taxon>
        <taxon>Verrucomicrobiota</taxon>
        <taxon>Verrucomicrobiia</taxon>
        <taxon>Verrucomicrobiales</taxon>
        <taxon>Verrucomicrobiaceae</taxon>
        <taxon>Roseimicrobium</taxon>
    </lineage>
</organism>
<protein>
    <submittedName>
        <fullName evidence="2">Uncharacterized protein DUF1549</fullName>
    </submittedName>
</protein>
<proteinExistence type="predicted"/>
<dbReference type="Pfam" id="PF07583">
    <property type="entry name" value="PSCyt2"/>
    <property type="match status" value="1"/>
</dbReference>
<dbReference type="PANTHER" id="PTHR35889">
    <property type="entry name" value="CYCLOINULO-OLIGOSACCHARIDE FRUCTANOTRANSFERASE-RELATED"/>
    <property type="match status" value="1"/>
</dbReference>
<dbReference type="PANTHER" id="PTHR35889:SF3">
    <property type="entry name" value="F-BOX DOMAIN-CONTAINING PROTEIN"/>
    <property type="match status" value="1"/>
</dbReference>
<dbReference type="AlphaFoldDB" id="A0A366HS61"/>
<reference evidence="2 3" key="1">
    <citation type="submission" date="2018-06" db="EMBL/GenBank/DDBJ databases">
        <title>Genomic Encyclopedia of Type Strains, Phase IV (KMG-IV): sequencing the most valuable type-strain genomes for metagenomic binning, comparative biology and taxonomic classification.</title>
        <authorList>
            <person name="Goeker M."/>
        </authorList>
    </citation>
    <scope>NUCLEOTIDE SEQUENCE [LARGE SCALE GENOMIC DNA]</scope>
    <source>
        <strain evidence="2 3">DSM 25532</strain>
    </source>
</reference>
<keyword evidence="3" id="KW-1185">Reference proteome</keyword>
<accession>A0A366HS61</accession>
<evidence type="ECO:0000313" key="2">
    <source>
        <dbReference type="EMBL" id="RBP46520.1"/>
    </source>
</evidence>
<comment type="caution">
    <text evidence="2">The sequence shown here is derived from an EMBL/GenBank/DDBJ whole genome shotgun (WGS) entry which is preliminary data.</text>
</comment>
<feature type="domain" description="DUF1549" evidence="1">
    <location>
        <begin position="5"/>
        <end position="186"/>
    </location>
</feature>
<evidence type="ECO:0000259" key="1">
    <source>
        <dbReference type="Pfam" id="PF07583"/>
    </source>
</evidence>
<dbReference type="EMBL" id="QNRR01000002">
    <property type="protein sequence ID" value="RBP46520.1"/>
    <property type="molecule type" value="Genomic_DNA"/>
</dbReference>
<dbReference type="InterPro" id="IPR011444">
    <property type="entry name" value="DUF1549"/>
</dbReference>
<name>A0A366HS61_9BACT</name>
<sequence length="577" mass="64394">MADSIDVAVEDIYAKLIAILPPEATDEAFLRRAHVSITGQLPSSQEASQFLGDVTPNKRDLLIDRLVESPQAADHLFQNFAGMLRLRDEALGASQRPFHDWMRDSLRKNMPYDEMVHRMLTATGTLAADPAVGWLLAAEGRPVPAAVDTCHVWLGYDLQCAMCHDHPFADSTQKELYQITAYFAGLRTVQKTPDGKEHEFHGDGPSFASAVPAITEGRLVRLRLPSDYKYRDGNPMEPVKPVLPRLGGGGSSKTWEPASPYAPLKRTSEYPVPKDFQESLAHWVTVENADRFSHMIAGRLWVGMLGEGESFPLHATDLREPLDTPRLEDLVSLMDIGYSGTRRWQCLAGPTRRMRSVGTRGDSLEKEQLTHPVMLALATVMRNVSYDLREFQRVIWRTRVAQRQAMDPFDFGAIGRTKPTALADTSASPYLRRMSADQLWDALISLAGENTTEKKSSEMPLILPDGHPLRELGRSTHGWSDDSHASIGPAVARWMMHSPLVVAAASPGSRVMKEMNRASDPDARIRQAFLAILSRNPTTRELERARELYGSTEMDTPSVDSMLVWTLINTSEFLFLH</sequence>
<dbReference type="Proteomes" id="UP000253426">
    <property type="component" value="Unassembled WGS sequence"/>
</dbReference>
<evidence type="ECO:0000313" key="3">
    <source>
        <dbReference type="Proteomes" id="UP000253426"/>
    </source>
</evidence>
<gene>
    <name evidence="2" type="ORF">DES53_102911</name>
</gene>